<evidence type="ECO:0000259" key="1">
    <source>
        <dbReference type="Pfam" id="PF25568"/>
    </source>
</evidence>
<dbReference type="Gene3D" id="6.10.280.40">
    <property type="match status" value="1"/>
</dbReference>
<comment type="caution">
    <text evidence="2">The sequence shown here is derived from an EMBL/GenBank/DDBJ whole genome shotgun (WGS) entry which is preliminary data.</text>
</comment>
<dbReference type="SUPFAM" id="SSF52540">
    <property type="entry name" value="P-loop containing nucleoside triphosphate hydrolases"/>
    <property type="match status" value="1"/>
</dbReference>
<organism evidence="2 3">
    <name type="scientific">Medicago truncatula</name>
    <name type="common">Barrel medic</name>
    <name type="synonym">Medicago tribuloides</name>
    <dbReference type="NCBI Taxonomy" id="3880"/>
    <lineage>
        <taxon>Eukaryota</taxon>
        <taxon>Viridiplantae</taxon>
        <taxon>Streptophyta</taxon>
        <taxon>Embryophyta</taxon>
        <taxon>Tracheophyta</taxon>
        <taxon>Spermatophyta</taxon>
        <taxon>Magnoliopsida</taxon>
        <taxon>eudicotyledons</taxon>
        <taxon>Gunneridae</taxon>
        <taxon>Pentapetalae</taxon>
        <taxon>rosids</taxon>
        <taxon>fabids</taxon>
        <taxon>Fabales</taxon>
        <taxon>Fabaceae</taxon>
        <taxon>Papilionoideae</taxon>
        <taxon>50 kb inversion clade</taxon>
        <taxon>NPAAA clade</taxon>
        <taxon>Hologalegina</taxon>
        <taxon>IRL clade</taxon>
        <taxon>Trifolieae</taxon>
        <taxon>Medicago</taxon>
    </lineage>
</organism>
<accession>A0A396HP70</accession>
<dbReference type="Gramene" id="rna29256">
    <property type="protein sequence ID" value="RHN54253.1"/>
    <property type="gene ID" value="gene29256"/>
</dbReference>
<dbReference type="Gene3D" id="3.40.50.300">
    <property type="entry name" value="P-loop containing nucleotide triphosphate hydrolases"/>
    <property type="match status" value="1"/>
</dbReference>
<protein>
    <submittedName>
        <fullName evidence="2">Putative P-loop containing nucleoside triphosphate hydrolase</fullName>
    </submittedName>
</protein>
<evidence type="ECO:0000313" key="2">
    <source>
        <dbReference type="EMBL" id="RHN54253.1"/>
    </source>
</evidence>
<dbReference type="InterPro" id="IPR058017">
    <property type="entry name" value="At3g28540-like_C"/>
</dbReference>
<gene>
    <name evidence="2" type="ORF">MtrunA17_Chr5g0404691</name>
</gene>
<keyword evidence="2" id="KW-0378">Hydrolase</keyword>
<dbReference type="InterPro" id="IPR027417">
    <property type="entry name" value="P-loop_NTPase"/>
</dbReference>
<dbReference type="InterPro" id="IPR050747">
    <property type="entry name" value="Mitochondrial_chaperone_BCS1"/>
</dbReference>
<feature type="domain" description="AAA+ ATPase At3g28540-like C-terminal" evidence="1">
    <location>
        <begin position="89"/>
        <end position="150"/>
    </location>
</feature>
<sequence>MRVTRNTSNKSIIVIEDIDCNKEVLNQSRSEMFSDLGYDETQDLGYAATQGLGYAGIAAPKKNHKDKVDPALLRPGRMDMHIHLSFLKAKAFRILASNYLDIEEHHQPLFEQIEELLEKVDVTPAVVAEQLLRSEDADVALKALLKFLQEIDISGEKN</sequence>
<dbReference type="Proteomes" id="UP000265566">
    <property type="component" value="Chromosome 5"/>
</dbReference>
<proteinExistence type="predicted"/>
<reference evidence="3" key="1">
    <citation type="journal article" date="2018" name="Nat. Plants">
        <title>Whole-genome landscape of Medicago truncatula symbiotic genes.</title>
        <authorList>
            <person name="Pecrix Y."/>
            <person name="Staton S.E."/>
            <person name="Sallet E."/>
            <person name="Lelandais-Briere C."/>
            <person name="Moreau S."/>
            <person name="Carrere S."/>
            <person name="Blein T."/>
            <person name="Jardinaud M.F."/>
            <person name="Latrasse D."/>
            <person name="Zouine M."/>
            <person name="Zahm M."/>
            <person name="Kreplak J."/>
            <person name="Mayjonade B."/>
            <person name="Satge C."/>
            <person name="Perez M."/>
            <person name="Cauet S."/>
            <person name="Marande W."/>
            <person name="Chantry-Darmon C."/>
            <person name="Lopez-Roques C."/>
            <person name="Bouchez O."/>
            <person name="Berard A."/>
            <person name="Debelle F."/>
            <person name="Munos S."/>
            <person name="Bendahmane A."/>
            <person name="Berges H."/>
            <person name="Niebel A."/>
            <person name="Buitink J."/>
            <person name="Frugier F."/>
            <person name="Benhamed M."/>
            <person name="Crespi M."/>
            <person name="Gouzy J."/>
            <person name="Gamas P."/>
        </authorList>
    </citation>
    <scope>NUCLEOTIDE SEQUENCE [LARGE SCALE GENOMIC DNA]</scope>
    <source>
        <strain evidence="3">cv. Jemalong A17</strain>
    </source>
</reference>
<name>A0A396HP70_MEDTR</name>
<dbReference type="Pfam" id="PF25568">
    <property type="entry name" value="AAA_lid_At3g28540"/>
    <property type="match status" value="1"/>
</dbReference>
<dbReference type="EMBL" id="PSQE01000005">
    <property type="protein sequence ID" value="RHN54253.1"/>
    <property type="molecule type" value="Genomic_DNA"/>
</dbReference>
<dbReference type="PANTHER" id="PTHR23070">
    <property type="entry name" value="BCS1 AAA-TYPE ATPASE"/>
    <property type="match status" value="1"/>
</dbReference>
<dbReference type="GO" id="GO:0016787">
    <property type="term" value="F:hydrolase activity"/>
    <property type="evidence" value="ECO:0007669"/>
    <property type="project" value="UniProtKB-KW"/>
</dbReference>
<evidence type="ECO:0000313" key="3">
    <source>
        <dbReference type="Proteomes" id="UP000265566"/>
    </source>
</evidence>
<dbReference type="AlphaFoldDB" id="A0A396HP70"/>